<keyword evidence="5" id="KW-0067">ATP-binding</keyword>
<dbReference type="GO" id="GO:0008756">
    <property type="term" value="F:o-succinylbenzoate-CoA ligase activity"/>
    <property type="evidence" value="ECO:0007669"/>
    <property type="project" value="UniProtKB-EC"/>
</dbReference>
<evidence type="ECO:0000259" key="6">
    <source>
        <dbReference type="Pfam" id="PF00501"/>
    </source>
</evidence>
<dbReference type="RefSeq" id="WP_248956618.1">
    <property type="nucleotide sequence ID" value="NZ_JAKIKU010000011.1"/>
</dbReference>
<dbReference type="InterPro" id="IPR000873">
    <property type="entry name" value="AMP-dep_synth/lig_dom"/>
</dbReference>
<evidence type="ECO:0000313" key="7">
    <source>
        <dbReference type="EMBL" id="MCL1047130.1"/>
    </source>
</evidence>
<dbReference type="EC" id="6.2.1.26" evidence="7"/>
<feature type="domain" description="AMP-dependent synthetase/ligase" evidence="6">
    <location>
        <begin position="23"/>
        <end position="339"/>
    </location>
</feature>
<reference evidence="7 8" key="1">
    <citation type="submission" date="2022-01" db="EMBL/GenBank/DDBJ databases">
        <title>Whole genome-based taxonomy of the Shewanellaceae.</title>
        <authorList>
            <person name="Martin-Rodriguez A.J."/>
        </authorList>
    </citation>
    <scope>NUCLEOTIDE SEQUENCE [LARGE SCALE GENOMIC DNA]</scope>
    <source>
        <strain evidence="7 8">DSM 24955</strain>
    </source>
</reference>
<dbReference type="Proteomes" id="UP001202134">
    <property type="component" value="Unassembled WGS sequence"/>
</dbReference>
<keyword evidence="4" id="KW-0547">Nucleotide-binding</keyword>
<evidence type="ECO:0000256" key="1">
    <source>
        <dbReference type="ARBA" id="ARBA00006432"/>
    </source>
</evidence>
<organism evidence="7 8">
    <name type="scientific">Shewanella electrodiphila</name>
    <dbReference type="NCBI Taxonomy" id="934143"/>
    <lineage>
        <taxon>Bacteria</taxon>
        <taxon>Pseudomonadati</taxon>
        <taxon>Pseudomonadota</taxon>
        <taxon>Gammaproteobacteria</taxon>
        <taxon>Alteromonadales</taxon>
        <taxon>Shewanellaceae</taxon>
        <taxon>Shewanella</taxon>
    </lineage>
</organism>
<keyword evidence="3 7" id="KW-0436">Ligase</keyword>
<keyword evidence="2" id="KW-0474">Menaquinone biosynthesis</keyword>
<dbReference type="EMBL" id="JAKIKU010000011">
    <property type="protein sequence ID" value="MCL1047130.1"/>
    <property type="molecule type" value="Genomic_DNA"/>
</dbReference>
<dbReference type="InterPro" id="IPR020845">
    <property type="entry name" value="AMP-binding_CS"/>
</dbReference>
<dbReference type="InterPro" id="IPR010192">
    <property type="entry name" value="MenE"/>
</dbReference>
<evidence type="ECO:0000256" key="3">
    <source>
        <dbReference type="ARBA" id="ARBA00022598"/>
    </source>
</evidence>
<dbReference type="Gene3D" id="3.40.50.12780">
    <property type="entry name" value="N-terminal domain of ligase-like"/>
    <property type="match status" value="1"/>
</dbReference>
<dbReference type="SUPFAM" id="SSF56801">
    <property type="entry name" value="Acetyl-CoA synthetase-like"/>
    <property type="match status" value="1"/>
</dbReference>
<keyword evidence="8" id="KW-1185">Reference proteome</keyword>
<evidence type="ECO:0000256" key="2">
    <source>
        <dbReference type="ARBA" id="ARBA00022428"/>
    </source>
</evidence>
<comment type="caution">
    <text evidence="7">The sequence shown here is derived from an EMBL/GenBank/DDBJ whole genome shotgun (WGS) entry which is preliminary data.</text>
</comment>
<sequence>MISPLHQTALDMPETIAIQQTDNGDKASIKHSDAVSYLKLSALVTNLVTSLKKQGVSHNSRLACISLNNLEMICLYWACVDLGAIFLPISPKFPVSQQAQLCQRFKIDFYWSEAQQSDFNISDGTQQRLKIDLQLERKHPDPIQSKPSIDSKKPLNIILTSGSSGTPKGVVHCLSNHIASAQGSAENISLKSGDTWLLSLPLFHIGGLAIINRCTLAGACVVLSNNQPLWQQISDNEISHVSLVAAQLSKILAQHPQALDQVKALLLGGGAIEAKLVSALADRHINAYCSYGMSEMSSQITTALINPQGHLGKPLSHRQMEIRDGTIWVKGDCLFLGYLTDAVTDNTVPSHQQCIAEKVTDEQGWFNTQDLGELDDSDNLRLLGRADNMFICGGENIHPEEIEAALKAHPLIENALVFAEEDKTFSLLPAAIIQLKNSELSSQQTATVPVEAQLSTAQVNSIEQFIIERIARFKRPRHYYSWPTGIKTTSLKIPRKAIIAAVKQRLPL</sequence>
<dbReference type="CDD" id="cd17630">
    <property type="entry name" value="OSB_MenE-like"/>
    <property type="match status" value="1"/>
</dbReference>
<accession>A0ABT0KTE7</accession>
<evidence type="ECO:0000313" key="8">
    <source>
        <dbReference type="Proteomes" id="UP001202134"/>
    </source>
</evidence>
<dbReference type="InterPro" id="IPR042099">
    <property type="entry name" value="ANL_N_sf"/>
</dbReference>
<dbReference type="Pfam" id="PF00501">
    <property type="entry name" value="AMP-binding"/>
    <property type="match status" value="1"/>
</dbReference>
<protein>
    <submittedName>
        <fullName evidence="7">O-succinylbenzoate--CoA ligase</fullName>
        <ecNumber evidence="7">6.2.1.26</ecNumber>
    </submittedName>
</protein>
<evidence type="ECO:0000256" key="5">
    <source>
        <dbReference type="ARBA" id="ARBA00022840"/>
    </source>
</evidence>
<evidence type="ECO:0000256" key="4">
    <source>
        <dbReference type="ARBA" id="ARBA00022741"/>
    </source>
</evidence>
<comment type="similarity">
    <text evidence="1">Belongs to the ATP-dependent AMP-binding enzyme family.</text>
</comment>
<dbReference type="InterPro" id="IPR045851">
    <property type="entry name" value="AMP-bd_C_sf"/>
</dbReference>
<dbReference type="NCBIfam" id="TIGR01923">
    <property type="entry name" value="menE"/>
    <property type="match status" value="1"/>
</dbReference>
<dbReference type="PANTHER" id="PTHR43201:SF5">
    <property type="entry name" value="MEDIUM-CHAIN ACYL-COA LIGASE ACSF2, MITOCHONDRIAL"/>
    <property type="match status" value="1"/>
</dbReference>
<dbReference type="Gene3D" id="3.30.300.30">
    <property type="match status" value="1"/>
</dbReference>
<proteinExistence type="inferred from homology"/>
<gene>
    <name evidence="7" type="primary">menE</name>
    <name evidence="7" type="ORF">L2737_17665</name>
</gene>
<dbReference type="PROSITE" id="PS00455">
    <property type="entry name" value="AMP_BINDING"/>
    <property type="match status" value="1"/>
</dbReference>
<name>A0ABT0KTE7_9GAMM</name>
<dbReference type="PANTHER" id="PTHR43201">
    <property type="entry name" value="ACYL-COA SYNTHETASE"/>
    <property type="match status" value="1"/>
</dbReference>